<evidence type="ECO:0000256" key="1">
    <source>
        <dbReference type="SAM" id="MobiDB-lite"/>
    </source>
</evidence>
<keyword evidence="3" id="KW-1185">Reference proteome</keyword>
<organism evidence="2 3">
    <name type="scientific">Ornithinibacillus bavariensis</name>
    <dbReference type="NCBI Taxonomy" id="545502"/>
    <lineage>
        <taxon>Bacteria</taxon>
        <taxon>Bacillati</taxon>
        <taxon>Bacillota</taxon>
        <taxon>Bacilli</taxon>
        <taxon>Bacillales</taxon>
        <taxon>Bacillaceae</taxon>
        <taxon>Ornithinibacillus</taxon>
    </lineage>
</organism>
<dbReference type="InterPro" id="IPR025549">
    <property type="entry name" value="YjzC"/>
</dbReference>
<evidence type="ECO:0000313" key="2">
    <source>
        <dbReference type="EMBL" id="GIO25835.1"/>
    </source>
</evidence>
<sequence length="70" mass="7751">MGEMTQFRPGDKAPNNGVYIEIGETGSSVKDPQQIELNAGETFPDTTNQNRVWKNKRKSNQGTQGRNGAR</sequence>
<accession>A0A919X7X5</accession>
<dbReference type="AlphaFoldDB" id="A0A919X7X5"/>
<name>A0A919X7X5_9BACI</name>
<evidence type="ECO:0000313" key="3">
    <source>
        <dbReference type="Proteomes" id="UP000676917"/>
    </source>
</evidence>
<comment type="caution">
    <text evidence="2">The sequence shown here is derived from an EMBL/GenBank/DDBJ whole genome shotgun (WGS) entry which is preliminary data.</text>
</comment>
<protein>
    <recommendedName>
        <fullName evidence="4">YjzC family protein</fullName>
    </recommendedName>
</protein>
<dbReference type="RefSeq" id="WP_212919348.1">
    <property type="nucleotide sequence ID" value="NZ_BORP01000001.1"/>
</dbReference>
<proteinExistence type="predicted"/>
<dbReference type="EMBL" id="BORP01000001">
    <property type="protein sequence ID" value="GIO25835.1"/>
    <property type="molecule type" value="Genomic_DNA"/>
</dbReference>
<feature type="compositionally biased region" description="Polar residues" evidence="1">
    <location>
        <begin position="60"/>
        <end position="70"/>
    </location>
</feature>
<evidence type="ECO:0008006" key="4">
    <source>
        <dbReference type="Google" id="ProtNLM"/>
    </source>
</evidence>
<gene>
    <name evidence="2" type="primary">yjzC</name>
    <name evidence="2" type="ORF">J43TS3_04460</name>
</gene>
<reference evidence="2" key="1">
    <citation type="submission" date="2021-03" db="EMBL/GenBank/DDBJ databases">
        <title>Antimicrobial resistance genes in bacteria isolated from Japanese honey, and their potential for conferring macrolide and lincosamide resistance in the American foulbrood pathogen Paenibacillus larvae.</title>
        <authorList>
            <person name="Okamoto M."/>
            <person name="Kumagai M."/>
            <person name="Kanamori H."/>
            <person name="Takamatsu D."/>
        </authorList>
    </citation>
    <scope>NUCLEOTIDE SEQUENCE</scope>
    <source>
        <strain evidence="2">J43TS3</strain>
    </source>
</reference>
<dbReference type="Pfam" id="PF14168">
    <property type="entry name" value="YjzC"/>
    <property type="match status" value="1"/>
</dbReference>
<dbReference type="Proteomes" id="UP000676917">
    <property type="component" value="Unassembled WGS sequence"/>
</dbReference>
<feature type="region of interest" description="Disordered" evidence="1">
    <location>
        <begin position="40"/>
        <end position="70"/>
    </location>
</feature>